<name>A0ABV0RM10_9TELE</name>
<protein>
    <submittedName>
        <fullName evidence="1">Uncharacterized protein</fullName>
    </submittedName>
</protein>
<feature type="non-terminal residue" evidence="1">
    <location>
        <position position="1"/>
    </location>
</feature>
<evidence type="ECO:0000313" key="2">
    <source>
        <dbReference type="Proteomes" id="UP001434883"/>
    </source>
</evidence>
<dbReference type="Gene3D" id="3.30.450.20">
    <property type="entry name" value="PAS domain"/>
    <property type="match status" value="1"/>
</dbReference>
<sequence>KSDISSSSQGLVEKEVLGPMLLEEELINSSFYTILHVGDHNEFVRNLLPKSLVNGVLWPQESGRRNTQTFNCRMLKRPPDEADSENLEAWQQYEIMQCLTISQPRPVQEDGEGTSCCEIIIFLAFSLCKAKH</sequence>
<reference evidence="1 2" key="1">
    <citation type="submission" date="2021-06" db="EMBL/GenBank/DDBJ databases">
        <authorList>
            <person name="Palmer J.M."/>
        </authorList>
    </citation>
    <scope>NUCLEOTIDE SEQUENCE [LARGE SCALE GENOMIC DNA]</scope>
    <source>
        <strain evidence="1 2">XC_2019</strain>
        <tissue evidence="1">Muscle</tissue>
    </source>
</reference>
<keyword evidence="2" id="KW-1185">Reference proteome</keyword>
<evidence type="ECO:0000313" key="1">
    <source>
        <dbReference type="EMBL" id="MEQ2208618.1"/>
    </source>
</evidence>
<dbReference type="PANTHER" id="PTHR10684:SF1">
    <property type="entry name" value="NUCLEAR RECEPTOR COACTIVATOR 1"/>
    <property type="match status" value="1"/>
</dbReference>
<dbReference type="Proteomes" id="UP001434883">
    <property type="component" value="Unassembled WGS sequence"/>
</dbReference>
<dbReference type="PANTHER" id="PTHR10684">
    <property type="entry name" value="NUCLEAR RECEPTOR COACTIVATOR"/>
    <property type="match status" value="1"/>
</dbReference>
<proteinExistence type="predicted"/>
<accession>A0ABV0RM10</accession>
<dbReference type="EMBL" id="JAHRIN010050618">
    <property type="protein sequence ID" value="MEQ2208618.1"/>
    <property type="molecule type" value="Genomic_DNA"/>
</dbReference>
<gene>
    <name evidence="1" type="ORF">XENOCAPTIV_008910</name>
</gene>
<organism evidence="1 2">
    <name type="scientific">Xenoophorus captivus</name>
    <dbReference type="NCBI Taxonomy" id="1517983"/>
    <lineage>
        <taxon>Eukaryota</taxon>
        <taxon>Metazoa</taxon>
        <taxon>Chordata</taxon>
        <taxon>Craniata</taxon>
        <taxon>Vertebrata</taxon>
        <taxon>Euteleostomi</taxon>
        <taxon>Actinopterygii</taxon>
        <taxon>Neopterygii</taxon>
        <taxon>Teleostei</taxon>
        <taxon>Neoteleostei</taxon>
        <taxon>Acanthomorphata</taxon>
        <taxon>Ovalentaria</taxon>
        <taxon>Atherinomorphae</taxon>
        <taxon>Cyprinodontiformes</taxon>
        <taxon>Goodeidae</taxon>
        <taxon>Xenoophorus</taxon>
    </lineage>
</organism>
<comment type="caution">
    <text evidence="1">The sequence shown here is derived from an EMBL/GenBank/DDBJ whole genome shotgun (WGS) entry which is preliminary data.</text>
</comment>
<dbReference type="InterPro" id="IPR017426">
    <property type="entry name" value="Nuclear_rcpt_coactivator"/>
</dbReference>